<feature type="compositionally biased region" description="Basic and acidic residues" evidence="1">
    <location>
        <begin position="292"/>
        <end position="308"/>
    </location>
</feature>
<evidence type="ECO:0000256" key="2">
    <source>
        <dbReference type="SAM" id="Phobius"/>
    </source>
</evidence>
<feature type="domain" description="Ig-like" evidence="3">
    <location>
        <begin position="67"/>
        <end position="135"/>
    </location>
</feature>
<feature type="compositionally biased region" description="Basic and acidic residues" evidence="1">
    <location>
        <begin position="384"/>
        <end position="393"/>
    </location>
</feature>
<feature type="compositionally biased region" description="Polar residues" evidence="1">
    <location>
        <begin position="218"/>
        <end position="234"/>
    </location>
</feature>
<gene>
    <name evidence="4" type="ORF">UPYG_G00308730</name>
</gene>
<reference evidence="4 5" key="1">
    <citation type="submission" date="2024-06" db="EMBL/GenBank/DDBJ databases">
        <authorList>
            <person name="Pan Q."/>
            <person name="Wen M."/>
            <person name="Jouanno E."/>
            <person name="Zahm M."/>
            <person name="Klopp C."/>
            <person name="Cabau C."/>
            <person name="Louis A."/>
            <person name="Berthelot C."/>
            <person name="Parey E."/>
            <person name="Roest Crollius H."/>
            <person name="Montfort J."/>
            <person name="Robinson-Rechavi M."/>
            <person name="Bouchez O."/>
            <person name="Lampietro C."/>
            <person name="Lopez Roques C."/>
            <person name="Donnadieu C."/>
            <person name="Postlethwait J."/>
            <person name="Bobe J."/>
            <person name="Verreycken H."/>
            <person name="Guiguen Y."/>
        </authorList>
    </citation>
    <scope>NUCLEOTIDE SEQUENCE [LARGE SCALE GENOMIC DNA]</scope>
    <source>
        <strain evidence="4">Up_M1</strain>
        <tissue evidence="4">Testis</tissue>
    </source>
</reference>
<keyword evidence="2" id="KW-0812">Transmembrane</keyword>
<feature type="compositionally biased region" description="Polar residues" evidence="1">
    <location>
        <begin position="310"/>
        <end position="323"/>
    </location>
</feature>
<accession>A0ABD0WIU2</accession>
<dbReference type="InterPro" id="IPR013783">
    <property type="entry name" value="Ig-like_fold"/>
</dbReference>
<name>A0ABD0WIU2_UMBPY</name>
<protein>
    <recommendedName>
        <fullName evidence="3">Ig-like domain-containing protein</fullName>
    </recommendedName>
</protein>
<evidence type="ECO:0000259" key="3">
    <source>
        <dbReference type="PROSITE" id="PS50835"/>
    </source>
</evidence>
<dbReference type="InterPro" id="IPR007110">
    <property type="entry name" value="Ig-like_dom"/>
</dbReference>
<proteinExistence type="predicted"/>
<feature type="compositionally biased region" description="Basic and acidic residues" evidence="1">
    <location>
        <begin position="266"/>
        <end position="284"/>
    </location>
</feature>
<feature type="region of interest" description="Disordered" evidence="1">
    <location>
        <begin position="185"/>
        <end position="234"/>
    </location>
</feature>
<feature type="transmembrane region" description="Helical" evidence="2">
    <location>
        <begin position="149"/>
        <end position="171"/>
    </location>
</feature>
<feature type="compositionally biased region" description="Polar residues" evidence="1">
    <location>
        <begin position="187"/>
        <end position="199"/>
    </location>
</feature>
<feature type="compositionally biased region" description="Basic and acidic residues" evidence="1">
    <location>
        <begin position="436"/>
        <end position="458"/>
    </location>
</feature>
<dbReference type="Gene3D" id="2.60.40.10">
    <property type="entry name" value="Immunoglobulins"/>
    <property type="match status" value="1"/>
</dbReference>
<keyword evidence="2" id="KW-0472">Membrane</keyword>
<evidence type="ECO:0000256" key="1">
    <source>
        <dbReference type="SAM" id="MobiDB-lite"/>
    </source>
</evidence>
<keyword evidence="2" id="KW-1133">Transmembrane helix</keyword>
<feature type="compositionally biased region" description="Basic and acidic residues" evidence="1">
    <location>
        <begin position="359"/>
        <end position="376"/>
    </location>
</feature>
<dbReference type="Proteomes" id="UP001557470">
    <property type="component" value="Unassembled WGS sequence"/>
</dbReference>
<dbReference type="PROSITE" id="PS50835">
    <property type="entry name" value="IG_LIKE"/>
    <property type="match status" value="1"/>
</dbReference>
<evidence type="ECO:0000313" key="5">
    <source>
        <dbReference type="Proteomes" id="UP001557470"/>
    </source>
</evidence>
<comment type="caution">
    <text evidence="4">The sequence shown here is derived from an EMBL/GenBank/DDBJ whole genome shotgun (WGS) entry which is preliminary data.</text>
</comment>
<feature type="region of interest" description="Disordered" evidence="1">
    <location>
        <begin position="255"/>
        <end position="476"/>
    </location>
</feature>
<feature type="compositionally biased region" description="Polar residues" evidence="1">
    <location>
        <begin position="410"/>
        <end position="421"/>
    </location>
</feature>
<sequence>MYGGLGGEITITPTIKGQPEDFLWLHKGNQVVEFDGTQNVEFGSYRGRTVLDWHTGALTIKDAVAQPSVTCVVKHNGTTLLCSADLQPLTQFTWRSPVGPERPGSELFIPESENQPSVYTCVVRNPVSEKTAEFNLKDCHIEEVSVTRAVLIFFILFILLIIVIIVLALWWCQRKRQKLSEAEDQESSPFLGSFSNTASGEELRSKLKPPVGEEDNIPTGQCLSRTNSTNSSFHSYMEDSVDVNQERDAVENSINTIPPELTSADNNDKESPLDQNVKKSKDTYPQKPKRADKKELNNDDKPTNKELVQKTCNPGQPQSSPEDNVQLIEGAEKSDVEGQEGNGPSDKDSTATLIYDSKSSYKEQTHSHLDQKERKLNSSGSLKRALEEEKDLGSEPEPPVGGKGNIIGYYNTTTGQDPSQENHLDLLSSPNQDLNTAEHFDENQPEPQKEGSNQEDKPGFLMENPNQQTLKWVLTC</sequence>
<organism evidence="4 5">
    <name type="scientific">Umbra pygmaea</name>
    <name type="common">Eastern mudminnow</name>
    <dbReference type="NCBI Taxonomy" id="75934"/>
    <lineage>
        <taxon>Eukaryota</taxon>
        <taxon>Metazoa</taxon>
        <taxon>Chordata</taxon>
        <taxon>Craniata</taxon>
        <taxon>Vertebrata</taxon>
        <taxon>Euteleostomi</taxon>
        <taxon>Actinopterygii</taxon>
        <taxon>Neopterygii</taxon>
        <taxon>Teleostei</taxon>
        <taxon>Protacanthopterygii</taxon>
        <taxon>Esociformes</taxon>
        <taxon>Umbridae</taxon>
        <taxon>Umbra</taxon>
    </lineage>
</organism>
<dbReference type="AlphaFoldDB" id="A0ABD0WIU2"/>
<keyword evidence="5" id="KW-1185">Reference proteome</keyword>
<evidence type="ECO:0000313" key="4">
    <source>
        <dbReference type="EMBL" id="KAL0963622.1"/>
    </source>
</evidence>
<dbReference type="EMBL" id="JAGEUA010000010">
    <property type="protein sequence ID" value="KAL0963622.1"/>
    <property type="molecule type" value="Genomic_DNA"/>
</dbReference>